<accession>A0AC34FP30</accession>
<proteinExistence type="predicted"/>
<evidence type="ECO:0000313" key="1">
    <source>
        <dbReference type="Proteomes" id="UP000887579"/>
    </source>
</evidence>
<dbReference type="WBParaSite" id="ES5_v2.g19180.t1">
    <property type="protein sequence ID" value="ES5_v2.g19180.t1"/>
    <property type="gene ID" value="ES5_v2.g19180"/>
</dbReference>
<reference evidence="2" key="1">
    <citation type="submission" date="2022-11" db="UniProtKB">
        <authorList>
            <consortium name="WormBaseParasite"/>
        </authorList>
    </citation>
    <scope>IDENTIFICATION</scope>
</reference>
<name>A0AC34FP30_9BILA</name>
<protein>
    <submittedName>
        <fullName evidence="2">Glycosyltransferase family 92 protein</fullName>
    </submittedName>
</protein>
<sequence length="184" mass="21408">MNAHKKIIINWVNLQCFSKNKTSSQISRARIRFTSTSGPNCLWDFFIATCPTVTNPDYFALTSSQNKTFVELKYDEPVKEKYPVTMCYPPMVYESRWQQIIFATEVYRYYGTDLQVQYINSAMKEIVDILEIYQAKGIVKIEPFAYVDFDDAAVSKIGVNPMLELNFRNQPLALTDCLMKYRVI</sequence>
<organism evidence="1 2">
    <name type="scientific">Panagrolaimus sp. ES5</name>
    <dbReference type="NCBI Taxonomy" id="591445"/>
    <lineage>
        <taxon>Eukaryota</taxon>
        <taxon>Metazoa</taxon>
        <taxon>Ecdysozoa</taxon>
        <taxon>Nematoda</taxon>
        <taxon>Chromadorea</taxon>
        <taxon>Rhabditida</taxon>
        <taxon>Tylenchina</taxon>
        <taxon>Panagrolaimomorpha</taxon>
        <taxon>Panagrolaimoidea</taxon>
        <taxon>Panagrolaimidae</taxon>
        <taxon>Panagrolaimus</taxon>
    </lineage>
</organism>
<dbReference type="Proteomes" id="UP000887579">
    <property type="component" value="Unplaced"/>
</dbReference>
<evidence type="ECO:0000313" key="2">
    <source>
        <dbReference type="WBParaSite" id="ES5_v2.g19180.t1"/>
    </source>
</evidence>